<evidence type="ECO:0000313" key="2">
    <source>
        <dbReference type="Proteomes" id="UP000675881"/>
    </source>
</evidence>
<proteinExistence type="predicted"/>
<evidence type="ECO:0000313" key="1">
    <source>
        <dbReference type="EMBL" id="CAF2872553.1"/>
    </source>
</evidence>
<reference evidence="1" key="1">
    <citation type="submission" date="2021-02" db="EMBL/GenBank/DDBJ databases">
        <authorList>
            <person name="Bekaert M."/>
        </authorList>
    </citation>
    <scope>NUCLEOTIDE SEQUENCE</scope>
    <source>
        <strain evidence="1">IoA-00</strain>
    </source>
</reference>
<dbReference type="OrthoDB" id="6356674at2759"/>
<dbReference type="EMBL" id="HG994581">
    <property type="protein sequence ID" value="CAF2872553.1"/>
    <property type="molecule type" value="Genomic_DNA"/>
</dbReference>
<keyword evidence="2" id="KW-1185">Reference proteome</keyword>
<gene>
    <name evidence="1" type="ORF">LSAA_6642</name>
</gene>
<dbReference type="Proteomes" id="UP000675881">
    <property type="component" value="Chromosome 2"/>
</dbReference>
<protein>
    <submittedName>
        <fullName evidence="1">(salmon louse) hypothetical protein</fullName>
    </submittedName>
</protein>
<dbReference type="PANTHER" id="PTHR45913:SF5">
    <property type="entry name" value="GENERAL TRANSCRIPTION FACTOR II-I REPEAT DOMAIN-CONTAINING PROTEIN 2A-LIKE PROTEIN"/>
    <property type="match status" value="1"/>
</dbReference>
<organism evidence="1 2">
    <name type="scientific">Lepeophtheirus salmonis</name>
    <name type="common">Salmon louse</name>
    <name type="synonym">Caligus salmonis</name>
    <dbReference type="NCBI Taxonomy" id="72036"/>
    <lineage>
        <taxon>Eukaryota</taxon>
        <taxon>Metazoa</taxon>
        <taxon>Ecdysozoa</taxon>
        <taxon>Arthropoda</taxon>
        <taxon>Crustacea</taxon>
        <taxon>Multicrustacea</taxon>
        <taxon>Hexanauplia</taxon>
        <taxon>Copepoda</taxon>
        <taxon>Siphonostomatoida</taxon>
        <taxon>Caligidae</taxon>
        <taxon>Lepeophtheirus</taxon>
    </lineage>
</organism>
<dbReference type="PANTHER" id="PTHR45913">
    <property type="entry name" value="EPM2A-INTERACTING PROTEIN 1"/>
    <property type="match status" value="1"/>
</dbReference>
<name>A0A7R8CTC8_LEPSM</name>
<sequence length="201" mass="23915">MSAKLINMDHVNSVVIKTVKYIRSRGLNHREFQEFLRHLESQDVTYFTEVHWLSRASTLQRFWLLLDEIILFLKLKQKELNVKLQGQNKLVHDLFKQLRTLERDLQLYEKSAYGKRVAVLREDFSPRFTEIRNLRSEMTVSSLPFTCEISSAAVQHQLELNALQEDDTLIQNFKEMNLIEFYKSLPAADYCNLKRFARRFV</sequence>
<accession>A0A7R8CTC8</accession>
<dbReference type="AlphaFoldDB" id="A0A7R8CTC8"/>